<evidence type="ECO:0000313" key="4">
    <source>
        <dbReference type="Proteomes" id="UP001310386"/>
    </source>
</evidence>
<dbReference type="PANTHER" id="PTHR35271">
    <property type="entry name" value="ABC TRANSPORTER, SUBSTRATE-BINDING LIPOPROTEIN-RELATED"/>
    <property type="match status" value="1"/>
</dbReference>
<reference evidence="3" key="1">
    <citation type="submission" date="2023-12" db="EMBL/GenBank/DDBJ databases">
        <title>Fervidustalea candida gen. nov., sp. nov., a novel member of the family Paenibacillaceae isolated from a geothermal area.</title>
        <authorList>
            <person name="Li W.-J."/>
            <person name="Jiao J.-Y."/>
            <person name="Chen Y."/>
        </authorList>
    </citation>
    <scope>NUCLEOTIDE SEQUENCE</scope>
    <source>
        <strain evidence="3">SYSU GA230002</strain>
    </source>
</reference>
<dbReference type="CDD" id="cd06325">
    <property type="entry name" value="PBP1_ABC_unchar_transporter"/>
    <property type="match status" value="1"/>
</dbReference>
<proteinExistence type="predicted"/>
<keyword evidence="4" id="KW-1185">Reference proteome</keyword>
<feature type="region of interest" description="Disordered" evidence="1">
    <location>
        <begin position="25"/>
        <end position="52"/>
    </location>
</feature>
<organism evidence="3 4">
    <name type="scientific">Ferviditalea candida</name>
    <dbReference type="NCBI Taxonomy" id="3108399"/>
    <lineage>
        <taxon>Bacteria</taxon>
        <taxon>Bacillati</taxon>
        <taxon>Bacillota</taxon>
        <taxon>Bacilli</taxon>
        <taxon>Bacillales</taxon>
        <taxon>Paenibacillaceae</taxon>
        <taxon>Ferviditalea</taxon>
    </lineage>
</organism>
<feature type="compositionally biased region" description="Polar residues" evidence="1">
    <location>
        <begin position="25"/>
        <end position="44"/>
    </location>
</feature>
<dbReference type="Gene3D" id="3.40.50.2300">
    <property type="match status" value="2"/>
</dbReference>
<dbReference type="Pfam" id="PF04392">
    <property type="entry name" value="ABC_sub_bind"/>
    <property type="match status" value="1"/>
</dbReference>
<name>A0ABU5ZL00_9BACL</name>
<evidence type="ECO:0000256" key="2">
    <source>
        <dbReference type="SAM" id="SignalP"/>
    </source>
</evidence>
<comment type="caution">
    <text evidence="3">The sequence shown here is derived from an EMBL/GenBank/DDBJ whole genome shotgun (WGS) entry which is preliminary data.</text>
</comment>
<accession>A0ABU5ZL00</accession>
<evidence type="ECO:0000313" key="3">
    <source>
        <dbReference type="EMBL" id="MEB3102316.1"/>
    </source>
</evidence>
<sequence length="355" mass="37959">MKKLYHFTAFMLIAMLVLSACGQSKQAAPQESAKPSEQPAQSSAPEPKKEEKKVVKIGITQIVEHPSLDAARNGFLAALKDNGFTEGDNLQVDTQIAQGDMSNNTSIAQKFAADKKDLILAISTPSAQAVVKQITDTPVLFTAITDPLGAKLVSSLEKPGGNVTGTSDTHPEAITKLMDFIASQFPKVKTIGIVANEGEQNSLINVKKAEEALAKHNIKVVKAAVTNSSEVKQGAESLVGRVDAIYVPKDNTVVAALESMIQVAEKNKLPLFVGEKDSVKRGGFASYGFEYFDLGYTTGKMAVDILKNGKKPGDIPVGFPENLDLAINMKAAKNEGIEVTDAMKSMVKDPKNIIE</sequence>
<gene>
    <name evidence="3" type="ORF">VF724_11650</name>
</gene>
<dbReference type="SUPFAM" id="SSF53822">
    <property type="entry name" value="Periplasmic binding protein-like I"/>
    <property type="match status" value="1"/>
</dbReference>
<dbReference type="PROSITE" id="PS51257">
    <property type="entry name" value="PROKAR_LIPOPROTEIN"/>
    <property type="match status" value="1"/>
</dbReference>
<feature type="signal peptide" evidence="2">
    <location>
        <begin position="1"/>
        <end position="27"/>
    </location>
</feature>
<keyword evidence="2" id="KW-0732">Signal</keyword>
<protein>
    <submittedName>
        <fullName evidence="3">ABC transporter substrate-binding protein</fullName>
    </submittedName>
</protein>
<evidence type="ECO:0000256" key="1">
    <source>
        <dbReference type="SAM" id="MobiDB-lite"/>
    </source>
</evidence>
<feature type="chain" id="PRO_5045686885" evidence="2">
    <location>
        <begin position="28"/>
        <end position="355"/>
    </location>
</feature>
<dbReference type="InterPro" id="IPR007487">
    <property type="entry name" value="ABC_transpt-TYRBP-like"/>
</dbReference>
<dbReference type="PANTHER" id="PTHR35271:SF1">
    <property type="entry name" value="ABC TRANSPORTER, SUBSTRATE-BINDING LIPOPROTEIN"/>
    <property type="match status" value="1"/>
</dbReference>
<dbReference type="EMBL" id="JAYJLD010000015">
    <property type="protein sequence ID" value="MEB3102316.1"/>
    <property type="molecule type" value="Genomic_DNA"/>
</dbReference>
<dbReference type="InterPro" id="IPR028082">
    <property type="entry name" value="Peripla_BP_I"/>
</dbReference>
<dbReference type="RefSeq" id="WP_371754435.1">
    <property type="nucleotide sequence ID" value="NZ_JAYJLD010000015.1"/>
</dbReference>
<dbReference type="Proteomes" id="UP001310386">
    <property type="component" value="Unassembled WGS sequence"/>
</dbReference>